<keyword evidence="8 12" id="KW-0067">ATP-binding</keyword>
<evidence type="ECO:0000256" key="9">
    <source>
        <dbReference type="ARBA" id="ARBA00022989"/>
    </source>
</evidence>
<evidence type="ECO:0000256" key="3">
    <source>
        <dbReference type="ARBA" id="ARBA00022679"/>
    </source>
</evidence>
<evidence type="ECO:0000313" key="16">
    <source>
        <dbReference type="EMBL" id="BBH05297.1"/>
    </source>
</evidence>
<accession>A0A4Y1RN36</accession>
<proteinExistence type="inferred from homology"/>
<feature type="compositionally biased region" description="Basic and acidic residues" evidence="14">
    <location>
        <begin position="10"/>
        <end position="21"/>
    </location>
</feature>
<dbReference type="InterPro" id="IPR011009">
    <property type="entry name" value="Kinase-like_dom_sf"/>
</dbReference>
<feature type="domain" description="Protein kinase" evidence="15">
    <location>
        <begin position="102"/>
        <end position="391"/>
    </location>
</feature>
<evidence type="ECO:0000256" key="4">
    <source>
        <dbReference type="ARBA" id="ARBA00022692"/>
    </source>
</evidence>
<evidence type="ECO:0000256" key="8">
    <source>
        <dbReference type="ARBA" id="ARBA00022840"/>
    </source>
</evidence>
<keyword evidence="3" id="KW-0808">Transferase</keyword>
<dbReference type="PROSITE" id="PS00108">
    <property type="entry name" value="PROTEIN_KINASE_ST"/>
    <property type="match status" value="1"/>
</dbReference>
<sequence>MDTRNPLVQQDHKEHNRQSRRVDPSTLIPYLPVYTLFHFERLFPMYEYRSYLGQLLGCAVASLDGFAKDNIPGSQIFIGFLLFNCTANIQMAKKALVNVLLLRHQKQIGEGGYGSVYKAKLRSGGLVAIKMLGKSKTNGQDFINEVGTIGRIRHVNVVRLIGFCVDGSKRSLVYDFMPNGSLEKYIFSQQGDVSLSCQKIFEIALGVARGIDYLHQGCDMQILHFDIKPHNILLNENFTPKVSDFGLAKLYPLDNSIVSLTAARGTMGYIAPELFYKNIGGVSYKADVYSFGMLLMEMAGRRKNLNAGIEQSSQFSQIYFPTWVSDQLKAGKDIEIGDDATDEEKKIIKKMMMVALWCIQMKPIERPSMNKVVEMLEGEIESLQMPPRPFLYPQQIPADEVVWTIEVPASSASESEEITLIADAN</sequence>
<evidence type="ECO:0000256" key="12">
    <source>
        <dbReference type="PROSITE-ProRule" id="PRU10141"/>
    </source>
</evidence>
<dbReference type="GO" id="GO:0016020">
    <property type="term" value="C:membrane"/>
    <property type="evidence" value="ECO:0007669"/>
    <property type="project" value="UniProtKB-SubCell"/>
</dbReference>
<keyword evidence="4" id="KW-0812">Transmembrane</keyword>
<feature type="region of interest" description="Disordered" evidence="14">
    <location>
        <begin position="1"/>
        <end position="21"/>
    </location>
</feature>
<dbReference type="SMART" id="SM00220">
    <property type="entry name" value="S_TKc"/>
    <property type="match status" value="1"/>
</dbReference>
<organism evidence="16">
    <name type="scientific">Prunus dulcis</name>
    <name type="common">Almond</name>
    <name type="synonym">Amygdalus dulcis</name>
    <dbReference type="NCBI Taxonomy" id="3755"/>
    <lineage>
        <taxon>Eukaryota</taxon>
        <taxon>Viridiplantae</taxon>
        <taxon>Streptophyta</taxon>
        <taxon>Embryophyta</taxon>
        <taxon>Tracheophyta</taxon>
        <taxon>Spermatophyta</taxon>
        <taxon>Magnoliopsida</taxon>
        <taxon>eudicotyledons</taxon>
        <taxon>Gunneridae</taxon>
        <taxon>Pentapetalae</taxon>
        <taxon>rosids</taxon>
        <taxon>fabids</taxon>
        <taxon>Rosales</taxon>
        <taxon>Rosaceae</taxon>
        <taxon>Amygdaloideae</taxon>
        <taxon>Amygdaleae</taxon>
        <taxon>Prunus</taxon>
    </lineage>
</organism>
<gene>
    <name evidence="16" type="ORF">Prudu_016646</name>
</gene>
<keyword evidence="7 16" id="KW-0418">Kinase</keyword>
<keyword evidence="10" id="KW-0472">Membrane</keyword>
<name>A0A4Y1RN36_PRUDU</name>
<keyword evidence="9" id="KW-1133">Transmembrane helix</keyword>
<dbReference type="FunFam" id="1.10.510.10:FF:000590">
    <property type="entry name" value="PR5-like receptor kinase"/>
    <property type="match status" value="1"/>
</dbReference>
<evidence type="ECO:0000256" key="2">
    <source>
        <dbReference type="ARBA" id="ARBA00022527"/>
    </source>
</evidence>
<evidence type="ECO:0000256" key="13">
    <source>
        <dbReference type="RuleBase" id="RU000304"/>
    </source>
</evidence>
<evidence type="ECO:0000256" key="14">
    <source>
        <dbReference type="SAM" id="MobiDB-lite"/>
    </source>
</evidence>
<dbReference type="InterPro" id="IPR008271">
    <property type="entry name" value="Ser/Thr_kinase_AS"/>
</dbReference>
<dbReference type="PANTHER" id="PTHR27009">
    <property type="entry name" value="RUST RESISTANCE KINASE LR10-RELATED"/>
    <property type="match status" value="1"/>
</dbReference>
<evidence type="ECO:0000256" key="1">
    <source>
        <dbReference type="ARBA" id="ARBA00004479"/>
    </source>
</evidence>
<dbReference type="EMBL" id="AP019302">
    <property type="protein sequence ID" value="BBH05297.1"/>
    <property type="molecule type" value="Genomic_DNA"/>
</dbReference>
<dbReference type="PROSITE" id="PS50011">
    <property type="entry name" value="PROTEIN_KINASE_DOM"/>
    <property type="match status" value="1"/>
</dbReference>
<dbReference type="AlphaFoldDB" id="A0A4Y1RN36"/>
<dbReference type="Pfam" id="PF00069">
    <property type="entry name" value="Pkinase"/>
    <property type="match status" value="1"/>
</dbReference>
<dbReference type="InterPro" id="IPR000719">
    <property type="entry name" value="Prot_kinase_dom"/>
</dbReference>
<keyword evidence="5" id="KW-0732">Signal</keyword>
<dbReference type="GO" id="GO:0004674">
    <property type="term" value="F:protein serine/threonine kinase activity"/>
    <property type="evidence" value="ECO:0007669"/>
    <property type="project" value="UniProtKB-KW"/>
</dbReference>
<dbReference type="InterPro" id="IPR017441">
    <property type="entry name" value="Protein_kinase_ATP_BS"/>
</dbReference>
<evidence type="ECO:0000256" key="5">
    <source>
        <dbReference type="ARBA" id="ARBA00022729"/>
    </source>
</evidence>
<keyword evidence="16" id="KW-0675">Receptor</keyword>
<feature type="binding site" evidence="12">
    <location>
        <position position="130"/>
    </location>
    <ligand>
        <name>ATP</name>
        <dbReference type="ChEBI" id="CHEBI:30616"/>
    </ligand>
</feature>
<keyword evidence="6 12" id="KW-0547">Nucleotide-binding</keyword>
<dbReference type="Gene3D" id="3.30.200.20">
    <property type="entry name" value="Phosphorylase Kinase, domain 1"/>
    <property type="match status" value="1"/>
</dbReference>
<comment type="subcellular location">
    <subcellularLocation>
        <location evidence="1">Membrane</location>
        <topology evidence="1">Single-pass type I membrane protein</topology>
    </subcellularLocation>
</comment>
<dbReference type="GO" id="GO:0005524">
    <property type="term" value="F:ATP binding"/>
    <property type="evidence" value="ECO:0007669"/>
    <property type="project" value="UniProtKB-UniRule"/>
</dbReference>
<evidence type="ECO:0000256" key="10">
    <source>
        <dbReference type="ARBA" id="ARBA00023136"/>
    </source>
</evidence>
<evidence type="ECO:0000259" key="15">
    <source>
        <dbReference type="PROSITE" id="PS50011"/>
    </source>
</evidence>
<protein>
    <submittedName>
        <fullName evidence="16">PR5-like receptor kinase</fullName>
    </submittedName>
</protein>
<evidence type="ECO:0000256" key="7">
    <source>
        <dbReference type="ARBA" id="ARBA00022777"/>
    </source>
</evidence>
<evidence type="ECO:0000256" key="11">
    <source>
        <dbReference type="ARBA" id="ARBA00023180"/>
    </source>
</evidence>
<reference evidence="16" key="1">
    <citation type="journal article" date="2019" name="Science">
        <title>Mutation of a bHLH transcription factor allowed almond domestication.</title>
        <authorList>
            <person name="Sanchez-Perez R."/>
            <person name="Pavan S."/>
            <person name="Mazzeo R."/>
            <person name="Moldovan C."/>
            <person name="Aiese Cigliano R."/>
            <person name="Del Cueto J."/>
            <person name="Ricciardi F."/>
            <person name="Lotti C."/>
            <person name="Ricciardi L."/>
            <person name="Dicenta F."/>
            <person name="Lopez-Marques R.L."/>
            <person name="Lindberg Moller B."/>
        </authorList>
    </citation>
    <scope>NUCLEOTIDE SEQUENCE</scope>
</reference>
<dbReference type="SUPFAM" id="SSF56112">
    <property type="entry name" value="Protein kinase-like (PK-like)"/>
    <property type="match status" value="1"/>
</dbReference>
<evidence type="ECO:0000256" key="6">
    <source>
        <dbReference type="ARBA" id="ARBA00022741"/>
    </source>
</evidence>
<keyword evidence="2 13" id="KW-0723">Serine/threonine-protein kinase</keyword>
<dbReference type="PROSITE" id="PS00107">
    <property type="entry name" value="PROTEIN_KINASE_ATP"/>
    <property type="match status" value="1"/>
</dbReference>
<comment type="similarity">
    <text evidence="13">Belongs to the protein kinase superfamily.</text>
</comment>
<dbReference type="InterPro" id="IPR045874">
    <property type="entry name" value="LRK10/LRL21-25-like"/>
</dbReference>
<keyword evidence="11" id="KW-0325">Glycoprotein</keyword>
<dbReference type="CDD" id="cd14066">
    <property type="entry name" value="STKc_IRAK"/>
    <property type="match status" value="1"/>
</dbReference>
<dbReference type="Gene3D" id="1.10.510.10">
    <property type="entry name" value="Transferase(Phosphotransferase) domain 1"/>
    <property type="match status" value="1"/>
</dbReference>